<dbReference type="GeneID" id="18925029"/>
<proteinExistence type="predicted"/>
<feature type="region of interest" description="Disordered" evidence="1">
    <location>
        <begin position="97"/>
        <end position="150"/>
    </location>
</feature>
<dbReference type="InParanoid" id="F4SAD6"/>
<dbReference type="KEGG" id="mlr:MELLADRAFT_113582"/>
<evidence type="ECO:0000256" key="1">
    <source>
        <dbReference type="SAM" id="MobiDB-lite"/>
    </source>
</evidence>
<gene>
    <name evidence="2" type="ORF">MELLADRAFT_113582</name>
</gene>
<keyword evidence="3" id="KW-1185">Reference proteome</keyword>
<reference evidence="3" key="1">
    <citation type="journal article" date="2011" name="Proc. Natl. Acad. Sci. U.S.A.">
        <title>Obligate biotrophy features unraveled by the genomic analysis of rust fungi.</title>
        <authorList>
            <person name="Duplessis S."/>
            <person name="Cuomo C.A."/>
            <person name="Lin Y.-C."/>
            <person name="Aerts A."/>
            <person name="Tisserant E."/>
            <person name="Veneault-Fourrey C."/>
            <person name="Joly D.L."/>
            <person name="Hacquard S."/>
            <person name="Amselem J."/>
            <person name="Cantarel B.L."/>
            <person name="Chiu R."/>
            <person name="Coutinho P.M."/>
            <person name="Feau N."/>
            <person name="Field M."/>
            <person name="Frey P."/>
            <person name="Gelhaye E."/>
            <person name="Goldberg J."/>
            <person name="Grabherr M.G."/>
            <person name="Kodira C.D."/>
            <person name="Kohler A."/>
            <person name="Kuees U."/>
            <person name="Lindquist E.A."/>
            <person name="Lucas S.M."/>
            <person name="Mago R."/>
            <person name="Mauceli E."/>
            <person name="Morin E."/>
            <person name="Murat C."/>
            <person name="Pangilinan J.L."/>
            <person name="Park R."/>
            <person name="Pearson M."/>
            <person name="Quesneville H."/>
            <person name="Rouhier N."/>
            <person name="Sakthikumar S."/>
            <person name="Salamov A.A."/>
            <person name="Schmutz J."/>
            <person name="Selles B."/>
            <person name="Shapiro H."/>
            <person name="Tanguay P."/>
            <person name="Tuskan G.A."/>
            <person name="Henrissat B."/>
            <person name="Van de Peer Y."/>
            <person name="Rouze P."/>
            <person name="Ellis J.G."/>
            <person name="Dodds P.N."/>
            <person name="Schein J.E."/>
            <person name="Zhong S."/>
            <person name="Hamelin R.C."/>
            <person name="Grigoriev I.V."/>
            <person name="Szabo L.J."/>
            <person name="Martin F."/>
        </authorList>
    </citation>
    <scope>NUCLEOTIDE SEQUENCE [LARGE SCALE GENOMIC DNA]</scope>
    <source>
        <strain evidence="3">98AG31 / pathotype 3-4-7</strain>
    </source>
</reference>
<dbReference type="VEuPathDB" id="FungiDB:MELLADRAFT_113582"/>
<protein>
    <submittedName>
        <fullName evidence="2">Uncharacterized protein</fullName>
    </submittedName>
</protein>
<feature type="compositionally biased region" description="Low complexity" evidence="1">
    <location>
        <begin position="105"/>
        <end position="116"/>
    </location>
</feature>
<name>F4SAD6_MELLP</name>
<sequence>MDTNTKLDNAFGIDVGKKFILGGSYGLQKALYYVGKVNKLPNCDDNIKGIIKSKLEKIKTMLNDSGAKIPINASIRTSVAVQDEITKNVTRIDAYVKHGNGGKASNEVDSDSQSVEVVEKPPKKKSKRSENQPQKKLKGTREDASQQNSL</sequence>
<dbReference type="AlphaFoldDB" id="F4SAD6"/>
<dbReference type="RefSeq" id="XP_007418365.1">
    <property type="nucleotide sequence ID" value="XM_007418303.1"/>
</dbReference>
<dbReference type="HOGENOM" id="CLU_1740960_0_0_1"/>
<evidence type="ECO:0000313" key="2">
    <source>
        <dbReference type="EMBL" id="EGF98395.1"/>
    </source>
</evidence>
<dbReference type="Proteomes" id="UP000001072">
    <property type="component" value="Unassembled WGS sequence"/>
</dbReference>
<evidence type="ECO:0000313" key="3">
    <source>
        <dbReference type="Proteomes" id="UP000001072"/>
    </source>
</evidence>
<organism evidence="3">
    <name type="scientific">Melampsora larici-populina (strain 98AG31 / pathotype 3-4-7)</name>
    <name type="common">Poplar leaf rust fungus</name>
    <dbReference type="NCBI Taxonomy" id="747676"/>
    <lineage>
        <taxon>Eukaryota</taxon>
        <taxon>Fungi</taxon>
        <taxon>Dikarya</taxon>
        <taxon>Basidiomycota</taxon>
        <taxon>Pucciniomycotina</taxon>
        <taxon>Pucciniomycetes</taxon>
        <taxon>Pucciniales</taxon>
        <taxon>Melampsoraceae</taxon>
        <taxon>Melampsora</taxon>
    </lineage>
</organism>
<dbReference type="EMBL" id="GL883177">
    <property type="protein sequence ID" value="EGF98395.1"/>
    <property type="molecule type" value="Genomic_DNA"/>
</dbReference>
<accession>F4SAD6</accession>